<name>A0A024FTE7_9STRA</name>
<dbReference type="Proteomes" id="UP000053237">
    <property type="component" value="Unassembled WGS sequence"/>
</dbReference>
<gene>
    <name evidence="2" type="ORF">BN9_096400</name>
</gene>
<dbReference type="InParanoid" id="A0A024FTE7"/>
<dbReference type="PANTHER" id="PTHR35213">
    <property type="entry name" value="RING-TYPE DOMAIN-CONTAINING PROTEIN-RELATED"/>
    <property type="match status" value="1"/>
</dbReference>
<comment type="caution">
    <text evidence="2">The sequence shown here is derived from an EMBL/GenBank/DDBJ whole genome shotgun (WGS) entry which is preliminary data.</text>
</comment>
<proteinExistence type="predicted"/>
<sequence>MDLAKILSPPEEEKQGSILQPHNAFTEKSQNSNVTQNAQWVHSDSNTQSQSLNGKPNWKFLSQLPAGFQVLGDSYANEPLITSITEHSAKKIENNEPFNRLDLLVQADAILMEKSRQLLDISKSSQIPDKSTLANQVTEKAQTTLLDDSKKLHVPNTEDYKSTDSIWCLEEEEYAAALIYFFFKGTLDIDEGTLLCNFLAQQLRCSIQRIVNKLGTREMATKHLPPKIDAVGFRHCDNSNSTEKKDMGSILHHLRYAYLHKKVDNKDTNANGIKNDGHRLTEYRSFLKSSWNRVNKNIVRDRPCIVRTGFITEQEEMYTKALIESFCAGVLSLADGQSLIEFLCQALKCTPRELSLKFAHSEVLSDYVSGSVTTITFQKSAPLSDKFIEVPAILELMRQAFLRSLDDAAKQAEIDTALLHQKTNVNKITSPRSNTTSATRHSGVTTVAMHEPSRFVKASRSGPWSKEEEAYSAELIRSFCDGALELAESTTLRAFLASRLGCNPMRVSKKLATGMIGDLSIPKRSGSSMFVRKNSLTKEHISETQQNIDQLYQNFTAFDAQKRNSNARSNSHLAVKKRAHSDTSQKTQIALPNELNQTGRRSKKLCISSWKDTRAFDQTEAHYTHMTGANGHQLHSVVN</sequence>
<feature type="region of interest" description="Disordered" evidence="1">
    <location>
        <begin position="566"/>
        <end position="586"/>
    </location>
</feature>
<evidence type="ECO:0000256" key="1">
    <source>
        <dbReference type="SAM" id="MobiDB-lite"/>
    </source>
</evidence>
<evidence type="ECO:0000313" key="3">
    <source>
        <dbReference type="Proteomes" id="UP000053237"/>
    </source>
</evidence>
<dbReference type="STRING" id="65357.A0A024FTE7"/>
<evidence type="ECO:0000313" key="2">
    <source>
        <dbReference type="EMBL" id="CCI10378.1"/>
    </source>
</evidence>
<dbReference type="AlphaFoldDB" id="A0A024FTE7"/>
<dbReference type="OrthoDB" id="68300at2759"/>
<accession>A0A024FTE7</accession>
<organism evidence="2 3">
    <name type="scientific">Albugo candida</name>
    <dbReference type="NCBI Taxonomy" id="65357"/>
    <lineage>
        <taxon>Eukaryota</taxon>
        <taxon>Sar</taxon>
        <taxon>Stramenopiles</taxon>
        <taxon>Oomycota</taxon>
        <taxon>Peronosporomycetes</taxon>
        <taxon>Albuginales</taxon>
        <taxon>Albuginaceae</taxon>
        <taxon>Albugo</taxon>
    </lineage>
</organism>
<keyword evidence="3" id="KW-1185">Reference proteome</keyword>
<dbReference type="EMBL" id="CAIX01000230">
    <property type="protein sequence ID" value="CCI10378.1"/>
    <property type="molecule type" value="Genomic_DNA"/>
</dbReference>
<protein>
    <submittedName>
        <fullName evidence="2">Uncharacterized protein</fullName>
    </submittedName>
</protein>
<dbReference type="PANTHER" id="PTHR35213:SF3">
    <property type="entry name" value="MYB-LIKE DOMAIN-CONTAINING PROTEIN"/>
    <property type="match status" value="1"/>
</dbReference>
<reference evidence="2 3" key="1">
    <citation type="submission" date="2012-05" db="EMBL/GenBank/DDBJ databases">
        <title>Recombination and specialization in a pathogen metapopulation.</title>
        <authorList>
            <person name="Gardiner A."/>
            <person name="Kemen E."/>
            <person name="Schultz-Larsen T."/>
            <person name="MacLean D."/>
            <person name="Van Oosterhout C."/>
            <person name="Jones J.D.G."/>
        </authorList>
    </citation>
    <scope>NUCLEOTIDE SEQUENCE [LARGE SCALE GENOMIC DNA]</scope>
    <source>
        <strain evidence="2 3">Ac Nc2</strain>
    </source>
</reference>